<proteinExistence type="inferred from homology"/>
<evidence type="ECO:0000256" key="4">
    <source>
        <dbReference type="ARBA" id="ARBA00023239"/>
    </source>
</evidence>
<comment type="cofactor">
    <cofactor evidence="1">
        <name>NADP(+)</name>
        <dbReference type="ChEBI" id="CHEBI:58349"/>
    </cofactor>
</comment>
<name>A0ABY5PHJ2_9ACTN</name>
<protein>
    <recommendedName>
        <fullName evidence="3">GDP-mannose 4,6-dehydratase</fullName>
        <ecNumber evidence="3">4.2.1.47</ecNumber>
    </recommendedName>
</protein>
<dbReference type="SUPFAM" id="SSF51735">
    <property type="entry name" value="NAD(P)-binding Rossmann-fold domains"/>
    <property type="match status" value="1"/>
</dbReference>
<keyword evidence="4" id="KW-0456">Lyase</keyword>
<dbReference type="CDD" id="cd05260">
    <property type="entry name" value="GDP_MD_SDR_e"/>
    <property type="match status" value="1"/>
</dbReference>
<evidence type="ECO:0000313" key="7">
    <source>
        <dbReference type="Proteomes" id="UP001058860"/>
    </source>
</evidence>
<dbReference type="InterPro" id="IPR016040">
    <property type="entry name" value="NAD(P)-bd_dom"/>
</dbReference>
<organism evidence="6 7">
    <name type="scientific">Svornostia abyssi</name>
    <dbReference type="NCBI Taxonomy" id="2898438"/>
    <lineage>
        <taxon>Bacteria</taxon>
        <taxon>Bacillati</taxon>
        <taxon>Actinomycetota</taxon>
        <taxon>Thermoleophilia</taxon>
        <taxon>Solirubrobacterales</taxon>
        <taxon>Baekduiaceae</taxon>
        <taxon>Svornostia</taxon>
    </lineage>
</organism>
<evidence type="ECO:0000259" key="5">
    <source>
        <dbReference type="Pfam" id="PF16363"/>
    </source>
</evidence>
<accession>A0ABY5PHJ2</accession>
<gene>
    <name evidence="6" type="ORF">LRS13_00980</name>
</gene>
<keyword evidence="7" id="KW-1185">Reference proteome</keyword>
<dbReference type="InterPro" id="IPR036291">
    <property type="entry name" value="NAD(P)-bd_dom_sf"/>
</dbReference>
<evidence type="ECO:0000313" key="6">
    <source>
        <dbReference type="EMBL" id="UUY04131.1"/>
    </source>
</evidence>
<reference evidence="7" key="1">
    <citation type="submission" date="2021-11" db="EMBL/GenBank/DDBJ databases">
        <title>Cultivation dependent microbiological survey of springs from the worlds oldest radium mine currently devoted to the extraction of radon-saturated water.</title>
        <authorList>
            <person name="Kapinusova G."/>
            <person name="Smrhova T."/>
            <person name="Strejcek M."/>
            <person name="Suman J."/>
            <person name="Jani K."/>
            <person name="Pajer P."/>
            <person name="Uhlik O."/>
        </authorList>
    </citation>
    <scope>NUCLEOTIDE SEQUENCE [LARGE SCALE GENOMIC DNA]</scope>
    <source>
        <strain evidence="7">J379</strain>
    </source>
</reference>
<dbReference type="Gene3D" id="3.90.25.10">
    <property type="entry name" value="UDP-galactose 4-epimerase, domain 1"/>
    <property type="match status" value="1"/>
</dbReference>
<dbReference type="EMBL" id="CP088295">
    <property type="protein sequence ID" value="UUY04131.1"/>
    <property type="molecule type" value="Genomic_DNA"/>
</dbReference>
<evidence type="ECO:0000256" key="1">
    <source>
        <dbReference type="ARBA" id="ARBA00001937"/>
    </source>
</evidence>
<dbReference type="Proteomes" id="UP001058860">
    <property type="component" value="Chromosome"/>
</dbReference>
<dbReference type="EC" id="4.2.1.47" evidence="3"/>
<dbReference type="Pfam" id="PF16363">
    <property type="entry name" value="GDP_Man_Dehyd"/>
    <property type="match status" value="1"/>
</dbReference>
<comment type="similarity">
    <text evidence="2">Belongs to the NAD(P)-dependent epimerase/dehydratase family. GDP-mannose 4,6-dehydratase subfamily.</text>
</comment>
<dbReference type="InterPro" id="IPR006368">
    <property type="entry name" value="GDP_Man_deHydtase"/>
</dbReference>
<sequence length="325" mass="35363">MARALITGIGGQDGSYLAELLVAKHYEVVGLVRRDPDEDIPTLREVEDRVELVRGDLLDPASLRRAIADVRPDELYHLAAPTFVPASWEDPTSTMAAIAGATSTLLAAVLEIDRSIKVHVATSSEIFGDAGESPQNEHSPCRPRAPYGVAKLAAHGMVRVMRAHHGLFACSGITFNHESARRPDHFLPRKVTRGAAAIKLGQADALELGSMDAVRDWCHARDVVRGAWMALQHDEPGDYVFASGIGRTVEDLVTTAFNVVGLDWRDHVTVNPAFVRAPEATPPVGDPTRAREVLGWEAETSFEEMIREMVEADLAETAQYMAGSE</sequence>
<dbReference type="Gene3D" id="3.40.50.720">
    <property type="entry name" value="NAD(P)-binding Rossmann-like Domain"/>
    <property type="match status" value="1"/>
</dbReference>
<feature type="domain" description="NAD(P)-binding" evidence="5">
    <location>
        <begin position="5"/>
        <end position="309"/>
    </location>
</feature>
<evidence type="ECO:0000256" key="3">
    <source>
        <dbReference type="ARBA" id="ARBA00011989"/>
    </source>
</evidence>
<dbReference type="PANTHER" id="PTHR43715">
    <property type="entry name" value="GDP-MANNOSE 4,6-DEHYDRATASE"/>
    <property type="match status" value="1"/>
</dbReference>
<dbReference type="PANTHER" id="PTHR43715:SF1">
    <property type="entry name" value="GDP-MANNOSE 4,6 DEHYDRATASE"/>
    <property type="match status" value="1"/>
</dbReference>
<evidence type="ECO:0000256" key="2">
    <source>
        <dbReference type="ARBA" id="ARBA00009263"/>
    </source>
</evidence>
<dbReference type="RefSeq" id="WP_353864624.1">
    <property type="nucleotide sequence ID" value="NZ_CP088295.1"/>
</dbReference>